<dbReference type="InterPro" id="IPR025528">
    <property type="entry name" value="BrnA_antitoxin"/>
</dbReference>
<dbReference type="EMBL" id="CP157948">
    <property type="protein sequence ID" value="XBS91626.1"/>
    <property type="molecule type" value="Genomic_DNA"/>
</dbReference>
<proteinExistence type="predicted"/>
<reference evidence="2" key="1">
    <citation type="submission" date="2024-06" db="EMBL/GenBank/DDBJ databases">
        <authorList>
            <person name="Sun Y."/>
        </authorList>
    </citation>
    <scope>NUCLEOTIDE SEQUENCE</scope>
    <source>
        <strain evidence="2">IGA1.0</strain>
    </source>
</reference>
<feature type="region of interest" description="Disordered" evidence="1">
    <location>
        <begin position="1"/>
        <end position="24"/>
    </location>
</feature>
<dbReference type="AlphaFoldDB" id="A0AAU7QQ43"/>
<gene>
    <name evidence="2" type="ORF">ABNK63_08380</name>
</gene>
<evidence type="ECO:0000313" key="2">
    <source>
        <dbReference type="EMBL" id="XBS91626.1"/>
    </source>
</evidence>
<organism evidence="2">
    <name type="scientific">Rhodanobacter sp. IGA1.0</name>
    <dbReference type="NCBI Taxonomy" id="3158582"/>
    <lineage>
        <taxon>Bacteria</taxon>
        <taxon>Pseudomonadati</taxon>
        <taxon>Pseudomonadota</taxon>
        <taxon>Gammaproteobacteria</taxon>
        <taxon>Lysobacterales</taxon>
        <taxon>Rhodanobacteraceae</taxon>
        <taxon>Rhodanobacter</taxon>
    </lineage>
</organism>
<dbReference type="RefSeq" id="WP_350017157.1">
    <property type="nucleotide sequence ID" value="NZ_CP157948.1"/>
</dbReference>
<name>A0AAU7QQ43_9GAMM</name>
<sequence length="98" mass="11250">MKHKLDPKRPTQPTAAQRKRLQAVADKPDVDIDYRDIPALSPEFWATHRPVRSEPKAQVTLRIDREVLDYFKSGGTGYQTRINDVLRSFVAAHSDAHR</sequence>
<dbReference type="Pfam" id="PF14384">
    <property type="entry name" value="BrnA_antitoxin"/>
    <property type="match status" value="1"/>
</dbReference>
<evidence type="ECO:0000256" key="1">
    <source>
        <dbReference type="SAM" id="MobiDB-lite"/>
    </source>
</evidence>
<protein>
    <submittedName>
        <fullName evidence="2">BrnA antitoxin family protein</fullName>
    </submittedName>
</protein>
<accession>A0AAU7QQ43</accession>